<keyword evidence="4" id="KW-1185">Reference proteome</keyword>
<dbReference type="Gramene" id="Os10t0105933-00">
    <property type="protein sequence ID" value="Os10t0105933-00"/>
    <property type="gene ID" value="Os10g0105933"/>
</dbReference>
<evidence type="ECO:0000256" key="1">
    <source>
        <dbReference type="ARBA" id="ARBA00009861"/>
    </source>
</evidence>
<feature type="region of interest" description="Disordered" evidence="2">
    <location>
        <begin position="1"/>
        <end position="25"/>
    </location>
</feature>
<dbReference type="Gene3D" id="3.30.559.10">
    <property type="entry name" value="Chloramphenicol acetyltransferase-like domain"/>
    <property type="match status" value="1"/>
</dbReference>
<evidence type="ECO:0000313" key="3">
    <source>
        <dbReference type="EMBL" id="BAT09598.1"/>
    </source>
</evidence>
<dbReference type="InterPro" id="IPR050898">
    <property type="entry name" value="Plant_acyltransferase"/>
</dbReference>
<dbReference type="InterPro" id="IPR023213">
    <property type="entry name" value="CAT-like_dom_sf"/>
</dbReference>
<reference evidence="4" key="1">
    <citation type="journal article" date="2005" name="Nature">
        <title>The map-based sequence of the rice genome.</title>
        <authorList>
            <consortium name="International rice genome sequencing project (IRGSP)"/>
            <person name="Matsumoto T."/>
            <person name="Wu J."/>
            <person name="Kanamori H."/>
            <person name="Katayose Y."/>
            <person name="Fujisawa M."/>
            <person name="Namiki N."/>
            <person name="Mizuno H."/>
            <person name="Yamamoto K."/>
            <person name="Antonio B.A."/>
            <person name="Baba T."/>
            <person name="Sakata K."/>
            <person name="Nagamura Y."/>
            <person name="Aoki H."/>
            <person name="Arikawa K."/>
            <person name="Arita K."/>
            <person name="Bito T."/>
            <person name="Chiden Y."/>
            <person name="Fujitsuka N."/>
            <person name="Fukunaka R."/>
            <person name="Hamada M."/>
            <person name="Harada C."/>
            <person name="Hayashi A."/>
            <person name="Hijishita S."/>
            <person name="Honda M."/>
            <person name="Hosokawa S."/>
            <person name="Ichikawa Y."/>
            <person name="Idonuma A."/>
            <person name="Iijima M."/>
            <person name="Ikeda M."/>
            <person name="Ikeno M."/>
            <person name="Ito K."/>
            <person name="Ito S."/>
            <person name="Ito T."/>
            <person name="Ito Y."/>
            <person name="Ito Y."/>
            <person name="Iwabuchi A."/>
            <person name="Kamiya K."/>
            <person name="Karasawa W."/>
            <person name="Kurita K."/>
            <person name="Katagiri S."/>
            <person name="Kikuta A."/>
            <person name="Kobayashi H."/>
            <person name="Kobayashi N."/>
            <person name="Machita K."/>
            <person name="Maehara T."/>
            <person name="Masukawa M."/>
            <person name="Mizubayashi T."/>
            <person name="Mukai Y."/>
            <person name="Nagasaki H."/>
            <person name="Nagata Y."/>
            <person name="Naito S."/>
            <person name="Nakashima M."/>
            <person name="Nakama Y."/>
            <person name="Nakamichi Y."/>
            <person name="Nakamura M."/>
            <person name="Meguro A."/>
            <person name="Negishi M."/>
            <person name="Ohta I."/>
            <person name="Ohta T."/>
            <person name="Okamoto M."/>
            <person name="Ono N."/>
            <person name="Saji S."/>
            <person name="Sakaguchi M."/>
            <person name="Sakai K."/>
            <person name="Shibata M."/>
            <person name="Shimokawa T."/>
            <person name="Song J."/>
            <person name="Takazaki Y."/>
            <person name="Terasawa K."/>
            <person name="Tsugane M."/>
            <person name="Tsuji K."/>
            <person name="Ueda S."/>
            <person name="Waki K."/>
            <person name="Yamagata H."/>
            <person name="Yamamoto M."/>
            <person name="Yamamoto S."/>
            <person name="Yamane H."/>
            <person name="Yoshiki S."/>
            <person name="Yoshihara R."/>
            <person name="Yukawa K."/>
            <person name="Zhong H."/>
            <person name="Yano M."/>
            <person name="Yuan Q."/>
            <person name="Ouyang S."/>
            <person name="Liu J."/>
            <person name="Jones K.M."/>
            <person name="Gansberger K."/>
            <person name="Moffat K."/>
            <person name="Hill J."/>
            <person name="Bera J."/>
            <person name="Fadrosh D."/>
            <person name="Jin S."/>
            <person name="Johri S."/>
            <person name="Kim M."/>
            <person name="Overton L."/>
            <person name="Reardon M."/>
            <person name="Tsitrin T."/>
            <person name="Vuong H."/>
            <person name="Weaver B."/>
            <person name="Ciecko A."/>
            <person name="Tallon L."/>
            <person name="Jackson J."/>
            <person name="Pai G."/>
            <person name="Aken S.V."/>
            <person name="Utterback T."/>
            <person name="Reidmuller S."/>
            <person name="Feldblyum T."/>
            <person name="Hsiao J."/>
            <person name="Zismann V."/>
            <person name="Iobst S."/>
            <person name="de Vazeille A.R."/>
            <person name="Buell C.R."/>
            <person name="Ying K."/>
            <person name="Li Y."/>
            <person name="Lu T."/>
            <person name="Huang Y."/>
            <person name="Zhao Q."/>
            <person name="Feng Q."/>
            <person name="Zhang L."/>
            <person name="Zhu J."/>
            <person name="Weng Q."/>
            <person name="Mu J."/>
            <person name="Lu Y."/>
            <person name="Fan D."/>
            <person name="Liu Y."/>
            <person name="Guan J."/>
            <person name="Zhang Y."/>
            <person name="Yu S."/>
            <person name="Liu X."/>
            <person name="Zhang Y."/>
            <person name="Hong G."/>
            <person name="Han B."/>
            <person name="Choisne N."/>
            <person name="Demange N."/>
            <person name="Orjeda G."/>
            <person name="Samain S."/>
            <person name="Cattolico L."/>
            <person name="Pelletier E."/>
            <person name="Couloux A."/>
            <person name="Segurens B."/>
            <person name="Wincker P."/>
            <person name="D'Hont A."/>
            <person name="Scarpelli C."/>
            <person name="Weissenbach J."/>
            <person name="Salanoubat M."/>
            <person name="Quetier F."/>
            <person name="Yu Y."/>
            <person name="Kim H.R."/>
            <person name="Rambo T."/>
            <person name="Currie J."/>
            <person name="Collura K."/>
            <person name="Luo M."/>
            <person name="Yang T."/>
            <person name="Ammiraju J.S.S."/>
            <person name="Engler F."/>
            <person name="Soderlund C."/>
            <person name="Wing R.A."/>
            <person name="Palmer L.E."/>
            <person name="de la Bastide M."/>
            <person name="Spiegel L."/>
            <person name="Nascimento L."/>
            <person name="Zutavern T."/>
            <person name="O'Shaughnessy A."/>
            <person name="Dike S."/>
            <person name="Dedhia N."/>
            <person name="Preston R."/>
            <person name="Balija V."/>
            <person name="McCombie W.R."/>
            <person name="Chow T."/>
            <person name="Chen H."/>
            <person name="Chung M."/>
            <person name="Chen C."/>
            <person name="Shaw J."/>
            <person name="Wu H."/>
            <person name="Hsiao K."/>
            <person name="Chao Y."/>
            <person name="Chu M."/>
            <person name="Cheng C."/>
            <person name="Hour A."/>
            <person name="Lee P."/>
            <person name="Lin S."/>
            <person name="Lin Y."/>
            <person name="Liou J."/>
            <person name="Liu S."/>
            <person name="Hsing Y."/>
            <person name="Raghuvanshi S."/>
            <person name="Mohanty A."/>
            <person name="Bharti A.K."/>
            <person name="Gaur A."/>
            <person name="Gupta V."/>
            <person name="Kumar D."/>
            <person name="Ravi V."/>
            <person name="Vij S."/>
            <person name="Kapur A."/>
            <person name="Khurana P."/>
            <person name="Khurana P."/>
            <person name="Khurana J.P."/>
            <person name="Tyagi A.K."/>
            <person name="Gaikwad K."/>
            <person name="Singh A."/>
            <person name="Dalal V."/>
            <person name="Srivastava S."/>
            <person name="Dixit A."/>
            <person name="Pal A.K."/>
            <person name="Ghazi I.A."/>
            <person name="Yadav M."/>
            <person name="Pandit A."/>
            <person name="Bhargava A."/>
            <person name="Sureshbabu K."/>
            <person name="Batra K."/>
            <person name="Sharma T.R."/>
            <person name="Mohapatra T."/>
            <person name="Singh N.K."/>
            <person name="Messing J."/>
            <person name="Nelson A.B."/>
            <person name="Fuks G."/>
            <person name="Kavchok S."/>
            <person name="Keizer G."/>
            <person name="Linton E."/>
            <person name="Llaca V."/>
            <person name="Song R."/>
            <person name="Tanyolac B."/>
            <person name="Young S."/>
            <person name="Ho-Il K."/>
            <person name="Hahn J.H."/>
            <person name="Sangsakoo G."/>
            <person name="Vanavichit A."/>
            <person name="de Mattos Luiz.A.T."/>
            <person name="Zimmer P.D."/>
            <person name="Malone G."/>
            <person name="Dellagostin O."/>
            <person name="de Oliveira A.C."/>
            <person name="Bevan M."/>
            <person name="Bancroft I."/>
            <person name="Minx P."/>
            <person name="Cordum H."/>
            <person name="Wilson R."/>
            <person name="Cheng Z."/>
            <person name="Jin W."/>
            <person name="Jiang J."/>
            <person name="Leong S.A."/>
            <person name="Iwama H."/>
            <person name="Gojobori T."/>
            <person name="Itoh T."/>
            <person name="Niimura Y."/>
            <person name="Fujii Y."/>
            <person name="Habara T."/>
            <person name="Sakai H."/>
            <person name="Sato Y."/>
            <person name="Wilson G."/>
            <person name="Kumar K."/>
            <person name="McCouch S."/>
            <person name="Juretic N."/>
            <person name="Hoen D."/>
            <person name="Wright S."/>
            <person name="Bruskiewich R."/>
            <person name="Bureau T."/>
            <person name="Miyao A."/>
            <person name="Hirochika H."/>
            <person name="Nishikawa T."/>
            <person name="Kadowaki K."/>
            <person name="Sugiura M."/>
            <person name="Burr B."/>
            <person name="Sasaki T."/>
        </authorList>
    </citation>
    <scope>NUCLEOTIDE SEQUENCE [LARGE SCALE GENOMIC DNA]</scope>
    <source>
        <strain evidence="4">cv. Nipponbare</strain>
    </source>
</reference>
<reference evidence="3 4" key="3">
    <citation type="journal article" date="2013" name="Rice">
        <title>Improvement of the Oryza sativa Nipponbare reference genome using next generation sequence and optical map data.</title>
        <authorList>
            <person name="Kawahara Y."/>
            <person name="de la Bastide M."/>
            <person name="Hamilton J.P."/>
            <person name="Kanamori H."/>
            <person name="McCombie W.R."/>
            <person name="Ouyang S."/>
            <person name="Schwartz D.C."/>
            <person name="Tanaka T."/>
            <person name="Wu J."/>
            <person name="Zhou S."/>
            <person name="Childs K.L."/>
            <person name="Davidson R.M."/>
            <person name="Lin H."/>
            <person name="Quesada-Ocampo L."/>
            <person name="Vaillancourt B."/>
            <person name="Sakai H."/>
            <person name="Lee S.S."/>
            <person name="Kim J."/>
            <person name="Numa H."/>
            <person name="Itoh T."/>
            <person name="Buell C.R."/>
            <person name="Matsumoto T."/>
        </authorList>
    </citation>
    <scope>NUCLEOTIDE SEQUENCE [LARGE SCALE GENOMIC DNA]</scope>
    <source>
        <strain evidence="4">cv. Nipponbare</strain>
    </source>
</reference>
<dbReference type="EMBL" id="AP014966">
    <property type="protein sequence ID" value="BAT09598.1"/>
    <property type="molecule type" value="Genomic_DNA"/>
</dbReference>
<protein>
    <submittedName>
        <fullName evidence="3">Os10g0105933 protein</fullName>
    </submittedName>
</protein>
<organism evidence="3 4">
    <name type="scientific">Oryza sativa subsp. japonica</name>
    <name type="common">Rice</name>
    <dbReference type="NCBI Taxonomy" id="39947"/>
    <lineage>
        <taxon>Eukaryota</taxon>
        <taxon>Viridiplantae</taxon>
        <taxon>Streptophyta</taxon>
        <taxon>Embryophyta</taxon>
        <taxon>Tracheophyta</taxon>
        <taxon>Spermatophyta</taxon>
        <taxon>Magnoliopsida</taxon>
        <taxon>Liliopsida</taxon>
        <taxon>Poales</taxon>
        <taxon>Poaceae</taxon>
        <taxon>BOP clade</taxon>
        <taxon>Oryzoideae</taxon>
        <taxon>Oryzeae</taxon>
        <taxon>Oryzinae</taxon>
        <taxon>Oryza</taxon>
        <taxon>Oryza sativa</taxon>
    </lineage>
</organism>
<comment type="similarity">
    <text evidence="1">Belongs to the plant acyltransferase family.</text>
</comment>
<evidence type="ECO:0000256" key="2">
    <source>
        <dbReference type="SAM" id="MobiDB-lite"/>
    </source>
</evidence>
<dbReference type="PANTHER" id="PTHR31147">
    <property type="entry name" value="ACYL TRANSFERASE 4"/>
    <property type="match status" value="1"/>
</dbReference>
<dbReference type="SMR" id="A0A0P0XRC2"/>
<dbReference type="AlphaFoldDB" id="A0A0P0XRC2"/>
<accession>A0A0P0XRC2</accession>
<dbReference type="GO" id="GO:0050734">
    <property type="term" value="F:hydroxycinnamoyltransferase activity"/>
    <property type="evidence" value="ECO:0007669"/>
    <property type="project" value="UniProtKB-ARBA"/>
</dbReference>
<dbReference type="InParanoid" id="A0A0P0XRC2"/>
<dbReference type="Proteomes" id="UP000059680">
    <property type="component" value="Chromosome 10"/>
</dbReference>
<proteinExistence type="inferred from homology"/>
<gene>
    <name evidence="3" type="ordered locus">Os10g0105933</name>
    <name evidence="3" type="ORF">OSNPB_100105933</name>
</gene>
<dbReference type="OMA" id="CACDTGR"/>
<name>A0A0P0XRC2_ORYSJ</name>
<dbReference type="FunCoup" id="A0A0P0XRC2">
    <property type="interactions" value="1"/>
</dbReference>
<dbReference type="STRING" id="39947.A0A0P0XRC2"/>
<dbReference type="Pfam" id="PF02458">
    <property type="entry name" value="Transferase"/>
    <property type="match status" value="1"/>
</dbReference>
<evidence type="ECO:0000313" key="4">
    <source>
        <dbReference type="Proteomes" id="UP000059680"/>
    </source>
</evidence>
<sequence>DGDAGTTDATGDEDRVRHGRPPWPSRLHPLARVLPLPNSSSRAVPPARAVKAALAEALVWYYPVAGRLREIAGGKLVVDCTAEGVAFVEADADVRLEELGEPLLPPFPCVEVLLCDAGDIGVVVGKPIVFLQV</sequence>
<feature type="non-terminal residue" evidence="3">
    <location>
        <position position="133"/>
    </location>
</feature>
<dbReference type="PaxDb" id="39947-A0A0P0XRC2"/>
<reference evidence="3 4" key="2">
    <citation type="journal article" date="2013" name="Plant Cell Physiol.">
        <title>Rice Annotation Project Database (RAP-DB): an integrative and interactive database for rice genomics.</title>
        <authorList>
            <person name="Sakai H."/>
            <person name="Lee S.S."/>
            <person name="Tanaka T."/>
            <person name="Numa H."/>
            <person name="Kim J."/>
            <person name="Kawahara Y."/>
            <person name="Wakimoto H."/>
            <person name="Yang C.C."/>
            <person name="Iwamoto M."/>
            <person name="Abe T."/>
            <person name="Yamada Y."/>
            <person name="Muto A."/>
            <person name="Inokuchi H."/>
            <person name="Ikemura T."/>
            <person name="Matsumoto T."/>
            <person name="Sasaki T."/>
            <person name="Itoh T."/>
        </authorList>
    </citation>
    <scope>NUCLEOTIDE SEQUENCE [LARGE SCALE GENOMIC DNA]</scope>
    <source>
        <strain evidence="4">cv. Nipponbare</strain>
    </source>
</reference>